<keyword evidence="8" id="KW-0282">Flagellum</keyword>
<reference evidence="8 9" key="1">
    <citation type="submission" date="2021-03" db="EMBL/GenBank/DDBJ databases">
        <title>Genomic Encyclopedia of Type Strains, Phase IV (KMG-IV): sequencing the most valuable type-strain genomes for metagenomic binning, comparative biology and taxonomic classification.</title>
        <authorList>
            <person name="Goeker M."/>
        </authorList>
    </citation>
    <scope>NUCLEOTIDE SEQUENCE [LARGE SCALE GENOMIC DNA]</scope>
    <source>
        <strain evidence="8 9">DSM 28650</strain>
    </source>
</reference>
<keyword evidence="8" id="KW-0969">Cilium</keyword>
<dbReference type="PANTHER" id="PTHR30288:SF0">
    <property type="entry name" value="FLAGELLAR HOOK-ASSOCIATED PROTEIN 2"/>
    <property type="match status" value="1"/>
</dbReference>
<evidence type="ECO:0000256" key="2">
    <source>
        <dbReference type="ARBA" id="ARBA00011255"/>
    </source>
</evidence>
<sequence>MDKIRFGGMASGLDTDTMVKQMMQPYRMKVDKVKQDKQTLQWKQDIYRDIIKDIRDLKSSFFDNAKPENNLLSIKNYSAYNVTNKDSQVATLSASTTGVLEGNYTVDVKSLAEPGKIVGGVISNATRGTKLSDSAILGTINATDSIKITIGTGTPIEVKVDDTSITLQQFADKITTETKGAAVARFSELTGEFVIETKETGANATISVANGSGSLLSNFKITTLSDTGVNGSVEVKDPSGATKLLSKESNNFTIDGVSYSLKGVGVSTTNITPDSDKTFDKIVSFINKYNELVDKVTKRTEEKRQYSYSPLTEDQKKEMKEDEIKKWEEKAQEGLIKGDSSLKAMLSEMRLAFTDAVEGAGISLKEIGFSTSKDTTQRGKIFLNDNLTPEDAKKKFSEVMKTKGSEVVNLFTKDGVDTKNKGIVRRLDSIVEKYTSPFGEKGVLLKKAGLKGNSTENNNILTDQIKEKDKVILNLEKSLAAKENAYYLKFAQLEKAMNNMNSQSAWLAQQLGGGKM</sequence>
<dbReference type="Pfam" id="PF07195">
    <property type="entry name" value="FliD_C"/>
    <property type="match status" value="1"/>
</dbReference>
<dbReference type="Proteomes" id="UP001519308">
    <property type="component" value="Unassembled WGS sequence"/>
</dbReference>
<evidence type="ECO:0000313" key="9">
    <source>
        <dbReference type="Proteomes" id="UP001519308"/>
    </source>
</evidence>
<keyword evidence="4 5" id="KW-0975">Bacterial flagellum</keyword>
<keyword evidence="9" id="KW-1185">Reference proteome</keyword>
<keyword evidence="8" id="KW-0966">Cell projection</keyword>
<accession>A0ABS4K596</accession>
<dbReference type="Pfam" id="PF02465">
    <property type="entry name" value="FliD_N"/>
    <property type="match status" value="1"/>
</dbReference>
<evidence type="ECO:0000313" key="8">
    <source>
        <dbReference type="EMBL" id="MBP2021829.1"/>
    </source>
</evidence>
<organism evidence="8 9">
    <name type="scientific">Clostridium punense</name>
    <dbReference type="NCBI Taxonomy" id="1054297"/>
    <lineage>
        <taxon>Bacteria</taxon>
        <taxon>Bacillati</taxon>
        <taxon>Bacillota</taxon>
        <taxon>Clostridia</taxon>
        <taxon>Eubacteriales</taxon>
        <taxon>Clostridiaceae</taxon>
        <taxon>Clostridium</taxon>
    </lineage>
</organism>
<evidence type="ECO:0000256" key="3">
    <source>
        <dbReference type="ARBA" id="ARBA00023054"/>
    </source>
</evidence>
<evidence type="ECO:0000256" key="4">
    <source>
        <dbReference type="ARBA" id="ARBA00023143"/>
    </source>
</evidence>
<comment type="function">
    <text evidence="5">Required for morphogenesis and for the elongation of the flagellar filament by facilitating polymerization of the flagellin monomers at the tip of growing filament. Forms a capping structure, which prevents flagellin subunits (transported through the central channel of the flagellum) from leaking out without polymerization at the distal end.</text>
</comment>
<gene>
    <name evidence="8" type="ORF">J2Z44_001625</name>
</gene>
<dbReference type="EMBL" id="JAGGLL010000010">
    <property type="protein sequence ID" value="MBP2021829.1"/>
    <property type="molecule type" value="Genomic_DNA"/>
</dbReference>
<feature type="domain" description="Flagellar hook-associated protein 2 N-terminal" evidence="6">
    <location>
        <begin position="11"/>
        <end position="113"/>
    </location>
</feature>
<comment type="caution">
    <text evidence="8">The sequence shown here is derived from an EMBL/GenBank/DDBJ whole genome shotgun (WGS) entry which is preliminary data.</text>
</comment>
<evidence type="ECO:0000256" key="1">
    <source>
        <dbReference type="ARBA" id="ARBA00009764"/>
    </source>
</evidence>
<dbReference type="InterPro" id="IPR003481">
    <property type="entry name" value="FliD_N"/>
</dbReference>
<dbReference type="RefSeq" id="WP_021282974.1">
    <property type="nucleotide sequence ID" value="NZ_JAGGLL010000010.1"/>
</dbReference>
<feature type="domain" description="Flagellar hook-associated protein 2 C-terminal" evidence="7">
    <location>
        <begin position="246"/>
        <end position="502"/>
    </location>
</feature>
<evidence type="ECO:0000259" key="6">
    <source>
        <dbReference type="Pfam" id="PF02465"/>
    </source>
</evidence>
<comment type="subcellular location">
    <subcellularLocation>
        <location evidence="5">Secreted</location>
    </subcellularLocation>
    <subcellularLocation>
        <location evidence="5">Bacterial flagellum</location>
    </subcellularLocation>
</comment>
<name>A0ABS4K596_9CLOT</name>
<dbReference type="InterPro" id="IPR010809">
    <property type="entry name" value="FliD_C"/>
</dbReference>
<dbReference type="PANTHER" id="PTHR30288">
    <property type="entry name" value="FLAGELLAR CAP/ASSEMBLY PROTEIN FLID"/>
    <property type="match status" value="1"/>
</dbReference>
<comment type="similarity">
    <text evidence="1 5">Belongs to the FliD family.</text>
</comment>
<comment type="subunit">
    <text evidence="2 5">Homopentamer.</text>
</comment>
<evidence type="ECO:0000256" key="5">
    <source>
        <dbReference type="RuleBase" id="RU362066"/>
    </source>
</evidence>
<keyword evidence="3" id="KW-0175">Coiled coil</keyword>
<keyword evidence="5" id="KW-0964">Secreted</keyword>
<proteinExistence type="inferred from homology"/>
<protein>
    <recommendedName>
        <fullName evidence="5">Flagellar hook-associated protein 2</fullName>
        <shortName evidence="5">HAP2</shortName>
    </recommendedName>
    <alternativeName>
        <fullName evidence="5">Flagellar cap protein</fullName>
    </alternativeName>
</protein>
<dbReference type="InterPro" id="IPR040026">
    <property type="entry name" value="FliD"/>
</dbReference>
<evidence type="ECO:0000259" key="7">
    <source>
        <dbReference type="Pfam" id="PF07195"/>
    </source>
</evidence>